<reference evidence="1" key="1">
    <citation type="submission" date="2022-09" db="EMBL/GenBank/DDBJ databases">
        <title>Intensive care unit water sources are persistently colonized with multi-drug resistant bacteria and are the site of extensive horizontal gene transfer of antibiotic resistance genes.</title>
        <authorList>
            <person name="Diorio-Toth L."/>
        </authorList>
    </citation>
    <scope>NUCLEOTIDE SEQUENCE</scope>
    <source>
        <strain evidence="1">GD04153</strain>
    </source>
</reference>
<evidence type="ECO:0000313" key="2">
    <source>
        <dbReference type="Proteomes" id="UP001158087"/>
    </source>
</evidence>
<name>A0AA42GYE7_9HYPH</name>
<organism evidence="1 2">
    <name type="scientific">Brucella intermedia GD04153</name>
    <dbReference type="NCBI Taxonomy" id="2975438"/>
    <lineage>
        <taxon>Bacteria</taxon>
        <taxon>Pseudomonadati</taxon>
        <taxon>Pseudomonadota</taxon>
        <taxon>Alphaproteobacteria</taxon>
        <taxon>Hyphomicrobiales</taxon>
        <taxon>Brucellaceae</taxon>
        <taxon>Brucella/Ochrobactrum group</taxon>
        <taxon>Brucella</taxon>
    </lineage>
</organism>
<evidence type="ECO:0000313" key="1">
    <source>
        <dbReference type="EMBL" id="MDH0123829.1"/>
    </source>
</evidence>
<dbReference type="Proteomes" id="UP001158087">
    <property type="component" value="Unassembled WGS sequence"/>
</dbReference>
<dbReference type="EMBL" id="JAODYY010000003">
    <property type="protein sequence ID" value="MDH0123829.1"/>
    <property type="molecule type" value="Genomic_DNA"/>
</dbReference>
<accession>A0AA42GYE7</accession>
<gene>
    <name evidence="1" type="ORF">N7376_07465</name>
</gene>
<comment type="caution">
    <text evidence="1">The sequence shown here is derived from an EMBL/GenBank/DDBJ whole genome shotgun (WGS) entry which is preliminary data.</text>
</comment>
<protein>
    <submittedName>
        <fullName evidence="1">Uncharacterized protein</fullName>
    </submittedName>
</protein>
<proteinExistence type="predicted"/>
<dbReference type="AlphaFoldDB" id="A0AA42GYE7"/>
<sequence length="91" mass="10384">MEKAPGEGAFFMILSEFQQEALSMSIKPDIRELRSTCDRMEARYLINPAIDASYRRLADRFATDLSDERDILLSRCAALMAIKFLEEDGAF</sequence>